<feature type="compositionally biased region" description="Basic residues" evidence="4">
    <location>
        <begin position="281"/>
        <end position="290"/>
    </location>
</feature>
<organism evidence="5 6">
    <name type="scientific">Cinchona calisaya</name>
    <dbReference type="NCBI Taxonomy" id="153742"/>
    <lineage>
        <taxon>Eukaryota</taxon>
        <taxon>Viridiplantae</taxon>
        <taxon>Streptophyta</taxon>
        <taxon>Embryophyta</taxon>
        <taxon>Tracheophyta</taxon>
        <taxon>Spermatophyta</taxon>
        <taxon>Magnoliopsida</taxon>
        <taxon>eudicotyledons</taxon>
        <taxon>Gunneridae</taxon>
        <taxon>Pentapetalae</taxon>
        <taxon>asterids</taxon>
        <taxon>lamiids</taxon>
        <taxon>Gentianales</taxon>
        <taxon>Rubiaceae</taxon>
        <taxon>Cinchonoideae</taxon>
        <taxon>Cinchoneae</taxon>
        <taxon>Cinchona</taxon>
    </lineage>
</organism>
<evidence type="ECO:0000256" key="2">
    <source>
        <dbReference type="ARBA" id="ARBA00022604"/>
    </source>
</evidence>
<feature type="compositionally biased region" description="Polar residues" evidence="4">
    <location>
        <begin position="133"/>
        <end position="145"/>
    </location>
</feature>
<feature type="region of interest" description="Disordered" evidence="4">
    <location>
        <begin position="130"/>
        <end position="204"/>
    </location>
</feature>
<proteinExistence type="predicted"/>
<reference evidence="5 6" key="1">
    <citation type="submission" date="2024-11" db="EMBL/GenBank/DDBJ databases">
        <title>A near-complete genome assembly of Cinchona calisaya.</title>
        <authorList>
            <person name="Lian D.C."/>
            <person name="Zhao X.W."/>
            <person name="Wei L."/>
        </authorList>
    </citation>
    <scope>NUCLEOTIDE SEQUENCE [LARGE SCALE GENOMIC DNA]</scope>
    <source>
        <tissue evidence="5">Nenye</tissue>
    </source>
</reference>
<evidence type="ECO:0000256" key="3">
    <source>
        <dbReference type="SAM" id="Coils"/>
    </source>
</evidence>
<keyword evidence="2" id="KW-0341">Growth regulation</keyword>
<sequence>MHFHNKSFKNIIIKIITNIIQPRQLHFVPSQFRFFLPSMSQLHMGPTRQAEGNSGEKPTSSLNLVENQVDLSTPCSEESPRVNSLPLGKTQGTIFCGGKEMLKEEIHAVMSSLPASQLSIYTTGKMKSLDLASPSSESIGNNVTKHSLGEDRSSENHTWGKRDKRKRIKTSEKDDYPTSGSRRNRSSSRKLQVANSVENREHNARVDAAVQEECMTAETNLPVVLGLECDKSSNSSIRKPCLSSIKELSKLPDNFAGLDDNELLSIKDGNNLHSEEKILKRRRGRPRKAVTKNSITRASEEPHKEVRVDELLVKDCILGENDSLQDVEVKSAMMDSSIPGQKCVINGSGKNLIENQEKQKTNTGSVTLSALRKLSEEVVESSTKQQERHSSKRGRRRTVNLYNVSLVQDSTHASVGKAAESSCMTSELEKVNEELPTKTFEDQPLSKWFQEMHPPTTNDASTRKNELCAMASNGQLETVKENHAVDGQKSFGSKLQNLPFVKNTSLWSTLESMEVFKKLPQKPHFRPLERCKESSREGLAIGCMVTYSSVVERTSRLQFDDPRSTIDDILETLAELESHGFDVQVVRGRITQLVTMKDKQDKLQEQAEQFQSEIDKHNVEKSQFNEEVDEMKKQMKYLQERLSQLASMKESKDREIASLESKREDIKKSIRNVQSDFEGLATLM</sequence>
<feature type="coiled-coil region" evidence="3">
    <location>
        <begin position="593"/>
        <end position="676"/>
    </location>
</feature>
<name>A0ABD2ZI13_9GENT</name>
<comment type="caution">
    <text evidence="5">The sequence shown here is derived from an EMBL/GenBank/DDBJ whole genome shotgun (WGS) entry which is preliminary data.</text>
</comment>
<dbReference type="Proteomes" id="UP001630127">
    <property type="component" value="Unassembled WGS sequence"/>
</dbReference>
<dbReference type="EMBL" id="JBJUIK010000009">
    <property type="protein sequence ID" value="KAL3517353.1"/>
    <property type="molecule type" value="Genomic_DNA"/>
</dbReference>
<dbReference type="Pfam" id="PF05266">
    <property type="entry name" value="DUF724"/>
    <property type="match status" value="1"/>
</dbReference>
<evidence type="ECO:0000313" key="5">
    <source>
        <dbReference type="EMBL" id="KAL3517353.1"/>
    </source>
</evidence>
<evidence type="ECO:0000256" key="4">
    <source>
        <dbReference type="SAM" id="MobiDB-lite"/>
    </source>
</evidence>
<gene>
    <name evidence="5" type="ORF">ACH5RR_019942</name>
</gene>
<feature type="region of interest" description="Disordered" evidence="4">
    <location>
        <begin position="281"/>
        <end position="301"/>
    </location>
</feature>
<feature type="region of interest" description="Disordered" evidence="4">
    <location>
        <begin position="376"/>
        <end position="397"/>
    </location>
</feature>
<accession>A0ABD2ZI13</accession>
<dbReference type="AlphaFoldDB" id="A0ABD2ZI13"/>
<protein>
    <submittedName>
        <fullName evidence="5">Uncharacterized protein</fullName>
    </submittedName>
</protein>
<evidence type="ECO:0000313" key="6">
    <source>
        <dbReference type="Proteomes" id="UP001630127"/>
    </source>
</evidence>
<feature type="compositionally biased region" description="Basic and acidic residues" evidence="4">
    <location>
        <begin position="147"/>
        <end position="161"/>
    </location>
</feature>
<dbReference type="InterPro" id="IPR007930">
    <property type="entry name" value="DUF724"/>
</dbReference>
<dbReference type="Gene3D" id="1.10.287.1490">
    <property type="match status" value="1"/>
</dbReference>
<keyword evidence="6" id="KW-1185">Reference proteome</keyword>
<keyword evidence="1" id="KW-0813">Transport</keyword>
<evidence type="ECO:0000256" key="1">
    <source>
        <dbReference type="ARBA" id="ARBA00022448"/>
    </source>
</evidence>
<keyword evidence="3" id="KW-0175">Coiled coil</keyword>